<accession>A0A0J6RIH8</accession>
<dbReference type="PANTHER" id="PTHR46797:SF1">
    <property type="entry name" value="METHYLPHOSPHONATE SYNTHASE"/>
    <property type="match status" value="1"/>
</dbReference>
<dbReference type="InterPro" id="IPR014710">
    <property type="entry name" value="RmlC-like_jellyroll"/>
</dbReference>
<keyword evidence="5" id="KW-1185">Reference proteome</keyword>
<dbReference type="GO" id="GO:0003677">
    <property type="term" value="F:DNA binding"/>
    <property type="evidence" value="ECO:0007669"/>
    <property type="project" value="UniProtKB-KW"/>
</dbReference>
<dbReference type="Gene3D" id="2.60.120.10">
    <property type="entry name" value="Jelly Rolls"/>
    <property type="match status" value="1"/>
</dbReference>
<name>A0A0J6RIH8_9HYPH</name>
<reference evidence="4 5" key="1">
    <citation type="submission" date="2014-11" db="EMBL/GenBank/DDBJ databases">
        <title>Comparative genomics of Methylobacterium species.</title>
        <authorList>
            <person name="Chaudhry V."/>
            <person name="Patil P.B."/>
        </authorList>
    </citation>
    <scope>NUCLEOTIDE SEQUENCE [LARGE SCALE GENOMIC DNA]</scope>
    <source>
        <strain evidence="4 5">SE3.6</strain>
    </source>
</reference>
<dbReference type="Gene3D" id="1.10.260.40">
    <property type="entry name" value="lambda repressor-like DNA-binding domains"/>
    <property type="match status" value="1"/>
</dbReference>
<dbReference type="InterPro" id="IPR011051">
    <property type="entry name" value="RmlC_Cupin_sf"/>
</dbReference>
<dbReference type="InterPro" id="IPR050807">
    <property type="entry name" value="TransReg_Diox_bact_type"/>
</dbReference>
<dbReference type="EMBL" id="JTHG01000156">
    <property type="protein sequence ID" value="KMO21109.1"/>
    <property type="molecule type" value="Genomic_DNA"/>
</dbReference>
<dbReference type="CDD" id="cd00093">
    <property type="entry name" value="HTH_XRE"/>
    <property type="match status" value="1"/>
</dbReference>
<dbReference type="Pfam" id="PF07883">
    <property type="entry name" value="Cupin_2"/>
    <property type="match status" value="1"/>
</dbReference>
<organism evidence="3 6">
    <name type="scientific">Methylobacterium indicum</name>
    <dbReference type="NCBI Taxonomy" id="1775910"/>
    <lineage>
        <taxon>Bacteria</taxon>
        <taxon>Pseudomonadati</taxon>
        <taxon>Pseudomonadota</taxon>
        <taxon>Alphaproteobacteria</taxon>
        <taxon>Hyphomicrobiales</taxon>
        <taxon>Methylobacteriaceae</taxon>
        <taxon>Methylobacterium</taxon>
    </lineage>
</organism>
<dbReference type="Proteomes" id="UP000036471">
    <property type="component" value="Unassembled WGS sequence"/>
</dbReference>
<evidence type="ECO:0000313" key="5">
    <source>
        <dbReference type="Proteomes" id="UP000036471"/>
    </source>
</evidence>
<dbReference type="KEGG" id="mind:mvi_52040"/>
<dbReference type="Proteomes" id="UP000663508">
    <property type="component" value="Chromosome"/>
</dbReference>
<evidence type="ECO:0000313" key="6">
    <source>
        <dbReference type="Proteomes" id="UP000663508"/>
    </source>
</evidence>
<dbReference type="InterPro" id="IPR010982">
    <property type="entry name" value="Lambda_DNA-bd_dom_sf"/>
</dbReference>
<gene>
    <name evidence="3" type="ORF">mvi_52040</name>
    <name evidence="4" type="ORF">QR79_17205</name>
</gene>
<dbReference type="PANTHER" id="PTHR46797">
    <property type="entry name" value="HTH-TYPE TRANSCRIPTIONAL REGULATOR"/>
    <property type="match status" value="1"/>
</dbReference>
<evidence type="ECO:0000259" key="2">
    <source>
        <dbReference type="PROSITE" id="PS50943"/>
    </source>
</evidence>
<dbReference type="EMBL" id="AP024145">
    <property type="protein sequence ID" value="BCM86743.1"/>
    <property type="molecule type" value="Genomic_DNA"/>
</dbReference>
<dbReference type="GO" id="GO:0005829">
    <property type="term" value="C:cytosol"/>
    <property type="evidence" value="ECO:0007669"/>
    <property type="project" value="TreeGrafter"/>
</dbReference>
<evidence type="ECO:0000313" key="3">
    <source>
        <dbReference type="EMBL" id="BCM86743.1"/>
    </source>
</evidence>
<feature type="domain" description="HTH cro/C1-type" evidence="2">
    <location>
        <begin position="24"/>
        <end position="78"/>
    </location>
</feature>
<dbReference type="AlphaFoldDB" id="A0A0J6RIH8"/>
<dbReference type="GO" id="GO:0003700">
    <property type="term" value="F:DNA-binding transcription factor activity"/>
    <property type="evidence" value="ECO:0007669"/>
    <property type="project" value="TreeGrafter"/>
</dbReference>
<dbReference type="InterPro" id="IPR001387">
    <property type="entry name" value="Cro/C1-type_HTH"/>
</dbReference>
<reference evidence="3" key="2">
    <citation type="submission" date="2020-11" db="EMBL/GenBank/DDBJ databases">
        <title>Complete genome sequence of a novel pathogenic Methylobacterium strain isolated from rice in Vietnam.</title>
        <authorList>
            <person name="Lai K."/>
            <person name="Okazaki S."/>
            <person name="Higashi K."/>
            <person name="Mori H."/>
            <person name="Toyoda A."/>
            <person name="Kurokawa K."/>
        </authorList>
    </citation>
    <scope>NUCLEOTIDE SEQUENCE</scope>
    <source>
        <strain evidence="3">VL1</strain>
    </source>
</reference>
<protein>
    <submittedName>
        <fullName evidence="3">XRE family transcriptional regulator</fullName>
    </submittedName>
</protein>
<dbReference type="SMART" id="SM00530">
    <property type="entry name" value="HTH_XRE"/>
    <property type="match status" value="1"/>
</dbReference>
<dbReference type="InterPro" id="IPR013096">
    <property type="entry name" value="Cupin_2"/>
</dbReference>
<dbReference type="CDD" id="cd02209">
    <property type="entry name" value="cupin_XRE_C"/>
    <property type="match status" value="1"/>
</dbReference>
<dbReference type="SUPFAM" id="SSF51182">
    <property type="entry name" value="RmlC-like cupins"/>
    <property type="match status" value="1"/>
</dbReference>
<dbReference type="Pfam" id="PF13560">
    <property type="entry name" value="HTH_31"/>
    <property type="match status" value="1"/>
</dbReference>
<sequence length="201" mass="21929">MLNTGSNAPAEDTKSLERALGHQIRVLRRERELSVADLGAAAGISSGMVSKIENGQIAPSLATINAVAQALNVPITTLFAAFEESRDCSYVRKGTGVVIERRGTKVGHIYELLGAGIRGNTVLEPYLITLEHDAEVYTGFRHAGIEFIYMLTGEVIYRHAGHDYHLKPGDSLLFDAEALHGPQTLVERPMTYLSIIAYPRP</sequence>
<keyword evidence="1" id="KW-0238">DNA-binding</keyword>
<proteinExistence type="predicted"/>
<dbReference type="PROSITE" id="PS50943">
    <property type="entry name" value="HTH_CROC1"/>
    <property type="match status" value="1"/>
</dbReference>
<evidence type="ECO:0000313" key="4">
    <source>
        <dbReference type="EMBL" id="KMO21109.1"/>
    </source>
</evidence>
<dbReference type="SUPFAM" id="SSF47413">
    <property type="entry name" value="lambda repressor-like DNA-binding domains"/>
    <property type="match status" value="1"/>
</dbReference>
<evidence type="ECO:0000256" key="1">
    <source>
        <dbReference type="ARBA" id="ARBA00023125"/>
    </source>
</evidence>
<dbReference type="RefSeq" id="WP_048427305.1">
    <property type="nucleotide sequence ID" value="NZ_AP024145.1"/>
</dbReference>